<evidence type="ECO:0000256" key="8">
    <source>
        <dbReference type="SAM" id="Coils"/>
    </source>
</evidence>
<dbReference type="Pfam" id="PF00170">
    <property type="entry name" value="bZIP_1"/>
    <property type="match status" value="1"/>
</dbReference>
<evidence type="ECO:0000256" key="7">
    <source>
        <dbReference type="ARBA" id="ARBA00054342"/>
    </source>
</evidence>
<evidence type="ECO:0000259" key="10">
    <source>
        <dbReference type="PROSITE" id="PS50217"/>
    </source>
</evidence>
<feature type="non-terminal residue" evidence="11">
    <location>
        <position position="1"/>
    </location>
</feature>
<dbReference type="GO" id="GO:0003700">
    <property type="term" value="F:DNA-binding transcription factor activity"/>
    <property type="evidence" value="ECO:0007669"/>
    <property type="project" value="InterPro"/>
</dbReference>
<evidence type="ECO:0000256" key="6">
    <source>
        <dbReference type="ARBA" id="ARBA00023242"/>
    </source>
</evidence>
<dbReference type="SMART" id="SM00338">
    <property type="entry name" value="BRLZ"/>
    <property type="match status" value="1"/>
</dbReference>
<dbReference type="CDD" id="cd14703">
    <property type="entry name" value="bZIP_plant_RF2"/>
    <property type="match status" value="1"/>
</dbReference>
<feature type="compositionally biased region" description="Basic and acidic residues" evidence="9">
    <location>
        <begin position="138"/>
        <end position="147"/>
    </location>
</feature>
<keyword evidence="5" id="KW-0804">Transcription</keyword>
<comment type="similarity">
    <text evidence="2">Belongs to the bZIP family.</text>
</comment>
<evidence type="ECO:0000256" key="1">
    <source>
        <dbReference type="ARBA" id="ARBA00004123"/>
    </source>
</evidence>
<dbReference type="GO" id="GO:0005634">
    <property type="term" value="C:nucleus"/>
    <property type="evidence" value="ECO:0007669"/>
    <property type="project" value="UniProtKB-SubCell"/>
</dbReference>
<evidence type="ECO:0000256" key="9">
    <source>
        <dbReference type="SAM" id="MobiDB-lite"/>
    </source>
</evidence>
<feature type="region of interest" description="Disordered" evidence="9">
    <location>
        <begin position="1"/>
        <end position="158"/>
    </location>
</feature>
<comment type="function">
    <text evidence="7">Transcription factor probably involved in vascular development and shoot tissue organization. Binds to the DNA sequence 5'-CCGAGTGTGCCCCTGG-3' present in the promoter region Box II of the phloem-specific rice tungro bacilliform virus (RTBV) promoter. May regulate tissue-specific expression of the RTBV promoter and virus replication.</text>
</comment>
<dbReference type="FunFam" id="1.20.5.170:FF:000009">
    <property type="entry name" value="probable transcription factor PosF21"/>
    <property type="match status" value="1"/>
</dbReference>
<comment type="subcellular location">
    <subcellularLocation>
        <location evidence="1">Nucleus</location>
    </subcellularLocation>
</comment>
<evidence type="ECO:0000313" key="12">
    <source>
        <dbReference type="Proteomes" id="UP000324897"/>
    </source>
</evidence>
<dbReference type="PROSITE" id="PS50217">
    <property type="entry name" value="BZIP"/>
    <property type="match status" value="1"/>
</dbReference>
<name>A0A5J9VP30_9POAL</name>
<dbReference type="OrthoDB" id="1435597at2759"/>
<evidence type="ECO:0000256" key="3">
    <source>
        <dbReference type="ARBA" id="ARBA00023015"/>
    </source>
</evidence>
<evidence type="ECO:0000313" key="11">
    <source>
        <dbReference type="EMBL" id="TVU37225.1"/>
    </source>
</evidence>
<feature type="compositionally biased region" description="Pro residues" evidence="9">
    <location>
        <begin position="85"/>
        <end position="94"/>
    </location>
</feature>
<dbReference type="Proteomes" id="UP000324897">
    <property type="component" value="Chromosome 4"/>
</dbReference>
<dbReference type="InterPro" id="IPR004827">
    <property type="entry name" value="bZIP"/>
</dbReference>
<keyword evidence="12" id="KW-1185">Reference proteome</keyword>
<feature type="domain" description="BZIP" evidence="10">
    <location>
        <begin position="246"/>
        <end position="309"/>
    </location>
</feature>
<reference evidence="11 12" key="1">
    <citation type="journal article" date="2019" name="Sci. Rep.">
        <title>A high-quality genome of Eragrostis curvula grass provides insights into Poaceae evolution and supports new strategies to enhance forage quality.</title>
        <authorList>
            <person name="Carballo J."/>
            <person name="Santos B.A.C.M."/>
            <person name="Zappacosta D."/>
            <person name="Garbus I."/>
            <person name="Selva J.P."/>
            <person name="Gallo C.A."/>
            <person name="Diaz A."/>
            <person name="Albertini E."/>
            <person name="Caccamo M."/>
            <person name="Echenique V."/>
        </authorList>
    </citation>
    <scope>NUCLEOTIDE SEQUENCE [LARGE SCALE GENOMIC DNA]</scope>
    <source>
        <strain evidence="12">cv. Victoria</strain>
        <tissue evidence="11">Leaf</tissue>
    </source>
</reference>
<accession>A0A5J9VP30</accession>
<protein>
    <recommendedName>
        <fullName evidence="10">BZIP domain-containing protein</fullName>
    </recommendedName>
</protein>
<dbReference type="PANTHER" id="PTHR13690:SF151">
    <property type="entry name" value="BZIP TRANSCRIPTION FACTOR"/>
    <property type="match status" value="1"/>
</dbReference>
<dbReference type="InterPro" id="IPR046347">
    <property type="entry name" value="bZIP_sf"/>
</dbReference>
<keyword evidence="3" id="KW-0805">Transcription regulation</keyword>
<evidence type="ECO:0000256" key="5">
    <source>
        <dbReference type="ARBA" id="ARBA00023163"/>
    </source>
</evidence>
<feature type="compositionally biased region" description="Low complexity" evidence="9">
    <location>
        <begin position="45"/>
        <end position="64"/>
    </location>
</feature>
<proteinExistence type="inferred from homology"/>
<gene>
    <name evidence="11" type="ORF">EJB05_10528</name>
</gene>
<sequence>MPTAEEPVPPQWAGHMQGGVPPITSTGPTSFVPRSRTEPNTPPLSSASNSTAAAAARHAQLTSSDDSERERERERTSLRSAMAMPPKPGDPPQRSPGRSPNLNLPCPLPPPIPGGGAQQQQQPGGAPPPRAAHHRRARSEVAFRFPDDLGGGGGGGSFDEIGSEDDLFNTFMDMDKIAGADRDRAAETSSPPRPAKHRHSASFDGFGMGGGGPGGQQDGAGGVFGEVMEAKKAMSSEQLAELAAIDPKRAKRILANRQSAARSKERKARYITELERKVQTLQTEATTLSAQLTLFQRDTTGLSAENAELKIRLQAMEQQAQLRDALNDALKQEVERLKIATGEMTKSNEAYNVGMQHVTYSPSFFQLPEQQAIQHHGNIQLPSHFQPPPNVPTHQMLSHPNSLSDMMQQDSLGRFQGLDIGKGPVAVKSEAEVVVKSEGSSISAGESNSTF</sequence>
<dbReference type="SUPFAM" id="SSF57959">
    <property type="entry name" value="Leucine zipper domain"/>
    <property type="match status" value="1"/>
</dbReference>
<comment type="caution">
    <text evidence="11">The sequence shown here is derived from an EMBL/GenBank/DDBJ whole genome shotgun (WGS) entry which is preliminary data.</text>
</comment>
<keyword evidence="4" id="KW-0238">DNA-binding</keyword>
<keyword evidence="6" id="KW-0539">Nucleus</keyword>
<dbReference type="GO" id="GO:0003677">
    <property type="term" value="F:DNA binding"/>
    <property type="evidence" value="ECO:0007669"/>
    <property type="project" value="UniProtKB-KW"/>
</dbReference>
<keyword evidence="8" id="KW-0175">Coiled coil</keyword>
<dbReference type="EMBL" id="RWGY01000007">
    <property type="protein sequence ID" value="TVU37225.1"/>
    <property type="molecule type" value="Genomic_DNA"/>
</dbReference>
<dbReference type="Gene3D" id="1.20.5.170">
    <property type="match status" value="1"/>
</dbReference>
<dbReference type="PANTHER" id="PTHR13690">
    <property type="entry name" value="TRANSCRIPTION FACTOR POSF21-RELATED"/>
    <property type="match status" value="1"/>
</dbReference>
<dbReference type="Gramene" id="TVU37225">
    <property type="protein sequence ID" value="TVU37225"/>
    <property type="gene ID" value="EJB05_10528"/>
</dbReference>
<feature type="coiled-coil region" evidence="8">
    <location>
        <begin position="264"/>
        <end position="336"/>
    </location>
</feature>
<evidence type="ECO:0000256" key="2">
    <source>
        <dbReference type="ARBA" id="ARBA00007163"/>
    </source>
</evidence>
<organism evidence="11 12">
    <name type="scientific">Eragrostis curvula</name>
    <name type="common">weeping love grass</name>
    <dbReference type="NCBI Taxonomy" id="38414"/>
    <lineage>
        <taxon>Eukaryota</taxon>
        <taxon>Viridiplantae</taxon>
        <taxon>Streptophyta</taxon>
        <taxon>Embryophyta</taxon>
        <taxon>Tracheophyta</taxon>
        <taxon>Spermatophyta</taxon>
        <taxon>Magnoliopsida</taxon>
        <taxon>Liliopsida</taxon>
        <taxon>Poales</taxon>
        <taxon>Poaceae</taxon>
        <taxon>PACMAD clade</taxon>
        <taxon>Chloridoideae</taxon>
        <taxon>Eragrostideae</taxon>
        <taxon>Eragrostidinae</taxon>
        <taxon>Eragrostis</taxon>
    </lineage>
</organism>
<feature type="compositionally biased region" description="Basic and acidic residues" evidence="9">
    <location>
        <begin position="66"/>
        <end position="77"/>
    </location>
</feature>
<dbReference type="AlphaFoldDB" id="A0A5J9VP30"/>
<dbReference type="InterPro" id="IPR044759">
    <property type="entry name" value="bZIP_RF2"/>
</dbReference>
<evidence type="ECO:0000256" key="4">
    <source>
        <dbReference type="ARBA" id="ARBA00023125"/>
    </source>
</evidence>